<feature type="compositionally biased region" description="Polar residues" evidence="1">
    <location>
        <begin position="104"/>
        <end position="118"/>
    </location>
</feature>
<accession>A0A8S9N554</accession>
<proteinExistence type="predicted"/>
<protein>
    <submittedName>
        <fullName evidence="2">Uncharacterized protein</fullName>
    </submittedName>
</protein>
<evidence type="ECO:0000313" key="2">
    <source>
        <dbReference type="EMBL" id="KAF3500054.1"/>
    </source>
</evidence>
<comment type="caution">
    <text evidence="2">The sequence shown here is derived from an EMBL/GenBank/DDBJ whole genome shotgun (WGS) entry which is preliminary data.</text>
</comment>
<feature type="compositionally biased region" description="Basic and acidic residues" evidence="1">
    <location>
        <begin position="1"/>
        <end position="12"/>
    </location>
</feature>
<feature type="region of interest" description="Disordered" evidence="1">
    <location>
        <begin position="1"/>
        <end position="26"/>
    </location>
</feature>
<evidence type="ECO:0000313" key="3">
    <source>
        <dbReference type="Proteomes" id="UP000712600"/>
    </source>
</evidence>
<feature type="compositionally biased region" description="Polar residues" evidence="1">
    <location>
        <begin position="82"/>
        <end position="92"/>
    </location>
</feature>
<sequence>MDPPDKDPDPDILKLPGYPIRPRPSNTQYITDTKVHKKPSSVVEVKNYVGQEGQAIPNGRTTSVAEVGSVTSSNIRLEHSRTAVSSSASKPGSTIKKKNRGQKRSQSSVHVASDTSNHFPEHGCSLNQRLSWPIDHCSRGFNSDYNHNQWTQPEGPPQYHLFLSTI</sequence>
<organism evidence="2 3">
    <name type="scientific">Brassica cretica</name>
    <name type="common">Mustard</name>
    <dbReference type="NCBI Taxonomy" id="69181"/>
    <lineage>
        <taxon>Eukaryota</taxon>
        <taxon>Viridiplantae</taxon>
        <taxon>Streptophyta</taxon>
        <taxon>Embryophyta</taxon>
        <taxon>Tracheophyta</taxon>
        <taxon>Spermatophyta</taxon>
        <taxon>Magnoliopsida</taxon>
        <taxon>eudicotyledons</taxon>
        <taxon>Gunneridae</taxon>
        <taxon>Pentapetalae</taxon>
        <taxon>rosids</taxon>
        <taxon>malvids</taxon>
        <taxon>Brassicales</taxon>
        <taxon>Brassicaceae</taxon>
        <taxon>Brassiceae</taxon>
        <taxon>Brassica</taxon>
    </lineage>
</organism>
<gene>
    <name evidence="2" type="ORF">F2Q69_00039760</name>
</gene>
<reference evidence="2" key="1">
    <citation type="submission" date="2019-12" db="EMBL/GenBank/DDBJ databases">
        <title>Genome sequencing and annotation of Brassica cretica.</title>
        <authorList>
            <person name="Studholme D.J."/>
            <person name="Sarris P."/>
        </authorList>
    </citation>
    <scope>NUCLEOTIDE SEQUENCE</scope>
    <source>
        <strain evidence="2">PFS-109/04</strain>
        <tissue evidence="2">Leaf</tissue>
    </source>
</reference>
<name>A0A8S9N554_BRACR</name>
<dbReference type="EMBL" id="QGKX02001621">
    <property type="protein sequence ID" value="KAF3500054.1"/>
    <property type="molecule type" value="Genomic_DNA"/>
</dbReference>
<dbReference type="AlphaFoldDB" id="A0A8S9N554"/>
<evidence type="ECO:0000256" key="1">
    <source>
        <dbReference type="SAM" id="MobiDB-lite"/>
    </source>
</evidence>
<dbReference type="Proteomes" id="UP000712600">
    <property type="component" value="Unassembled WGS sequence"/>
</dbReference>
<feature type="region of interest" description="Disordered" evidence="1">
    <location>
        <begin position="72"/>
        <end position="120"/>
    </location>
</feature>